<reference evidence="2" key="1">
    <citation type="submission" date="2022-12" db="EMBL/GenBank/DDBJ databases">
        <title>Draft genome assemblies for two species of Escallonia (Escalloniales).</title>
        <authorList>
            <person name="Chanderbali A."/>
            <person name="Dervinis C."/>
            <person name="Anghel I."/>
            <person name="Soltis D."/>
            <person name="Soltis P."/>
            <person name="Zapata F."/>
        </authorList>
    </citation>
    <scope>NUCLEOTIDE SEQUENCE</scope>
    <source>
        <strain evidence="2">UCBG64.0493</strain>
        <tissue evidence="2">Leaf</tissue>
    </source>
</reference>
<evidence type="ECO:0000313" key="2">
    <source>
        <dbReference type="EMBL" id="KAK3036676.1"/>
    </source>
</evidence>
<dbReference type="InterPro" id="IPR027417">
    <property type="entry name" value="P-loop_NTPase"/>
</dbReference>
<dbReference type="GO" id="GO:0045727">
    <property type="term" value="P:positive regulation of translation"/>
    <property type="evidence" value="ECO:0007669"/>
    <property type="project" value="TreeGrafter"/>
</dbReference>
<keyword evidence="3" id="KW-1185">Reference proteome</keyword>
<dbReference type="Gene3D" id="3.40.50.300">
    <property type="entry name" value="P-loop containing nucleotide triphosphate hydrolases"/>
    <property type="match status" value="1"/>
</dbReference>
<proteinExistence type="predicted"/>
<dbReference type="EMBL" id="JAVXUP010000142">
    <property type="protein sequence ID" value="KAK3036676.1"/>
    <property type="molecule type" value="Genomic_DNA"/>
</dbReference>
<dbReference type="GO" id="GO:0005525">
    <property type="term" value="F:GTP binding"/>
    <property type="evidence" value="ECO:0007669"/>
    <property type="project" value="InterPro"/>
</dbReference>
<dbReference type="InterPro" id="IPR006297">
    <property type="entry name" value="EF-4"/>
</dbReference>
<organism evidence="2 3">
    <name type="scientific">Escallonia herrerae</name>
    <dbReference type="NCBI Taxonomy" id="1293975"/>
    <lineage>
        <taxon>Eukaryota</taxon>
        <taxon>Viridiplantae</taxon>
        <taxon>Streptophyta</taxon>
        <taxon>Embryophyta</taxon>
        <taxon>Tracheophyta</taxon>
        <taxon>Spermatophyta</taxon>
        <taxon>Magnoliopsida</taxon>
        <taxon>eudicotyledons</taxon>
        <taxon>Gunneridae</taxon>
        <taxon>Pentapetalae</taxon>
        <taxon>asterids</taxon>
        <taxon>campanulids</taxon>
        <taxon>Escalloniales</taxon>
        <taxon>Escalloniaceae</taxon>
        <taxon>Escallonia</taxon>
    </lineage>
</organism>
<protein>
    <recommendedName>
        <fullName evidence="1">Tr-type G domain-containing protein</fullName>
    </recommendedName>
</protein>
<dbReference type="Pfam" id="PF00009">
    <property type="entry name" value="GTP_EFTU"/>
    <property type="match status" value="1"/>
</dbReference>
<dbReference type="GO" id="GO:0097177">
    <property type="term" value="F:mitochondrial ribosome binding"/>
    <property type="evidence" value="ECO:0007669"/>
    <property type="project" value="TreeGrafter"/>
</dbReference>
<dbReference type="AlphaFoldDB" id="A0AA89BM73"/>
<dbReference type="SUPFAM" id="SSF52540">
    <property type="entry name" value="P-loop containing nucleoside triphosphate hydrolases"/>
    <property type="match status" value="1"/>
</dbReference>
<sequence>MLRDHDIDLMAKKYRLDLSQYPPDRIRNLSIISHIDHGKSTLADRLLELTGTIQQRERGKTVKAQTASMFYTYRSQGIGISDAEETHSYLVNLIDTPDHIFGNEVSRILAAYQGILLVVDAVQGVQAQNVANLYLALESNLTKIK</sequence>
<evidence type="ECO:0000259" key="1">
    <source>
        <dbReference type="PROSITE" id="PS51722"/>
    </source>
</evidence>
<dbReference type="PANTHER" id="PTHR43512:SF7">
    <property type="entry name" value="TRANSLATION FACTOR GUF1, MITOCHONDRIAL"/>
    <property type="match status" value="1"/>
</dbReference>
<dbReference type="GO" id="GO:0003924">
    <property type="term" value="F:GTPase activity"/>
    <property type="evidence" value="ECO:0007669"/>
    <property type="project" value="InterPro"/>
</dbReference>
<feature type="domain" description="Tr-type G" evidence="1">
    <location>
        <begin position="24"/>
        <end position="145"/>
    </location>
</feature>
<evidence type="ECO:0000313" key="3">
    <source>
        <dbReference type="Proteomes" id="UP001188597"/>
    </source>
</evidence>
<dbReference type="GO" id="GO:0005739">
    <property type="term" value="C:mitochondrion"/>
    <property type="evidence" value="ECO:0007669"/>
    <property type="project" value="TreeGrafter"/>
</dbReference>
<dbReference type="InterPro" id="IPR000795">
    <property type="entry name" value="T_Tr_GTP-bd_dom"/>
</dbReference>
<gene>
    <name evidence="2" type="ORF">RJ639_030245</name>
</gene>
<comment type="caution">
    <text evidence="2">The sequence shown here is derived from an EMBL/GenBank/DDBJ whole genome shotgun (WGS) entry which is preliminary data.</text>
</comment>
<name>A0AA89BM73_9ASTE</name>
<dbReference type="Proteomes" id="UP001188597">
    <property type="component" value="Unassembled WGS sequence"/>
</dbReference>
<dbReference type="PROSITE" id="PS51722">
    <property type="entry name" value="G_TR_2"/>
    <property type="match status" value="1"/>
</dbReference>
<accession>A0AA89BM73</accession>
<dbReference type="PANTHER" id="PTHR43512">
    <property type="entry name" value="TRANSLATION FACTOR GUF1-RELATED"/>
    <property type="match status" value="1"/>
</dbReference>